<dbReference type="Proteomes" id="UP000002358">
    <property type="component" value="Unassembled WGS sequence"/>
</dbReference>
<dbReference type="GeneID" id="100294637"/>
<dbReference type="GO" id="GO:0005524">
    <property type="term" value="F:ATP binding"/>
    <property type="evidence" value="ECO:0007669"/>
    <property type="project" value="UniProtKB-KW"/>
</dbReference>
<dbReference type="InterPro" id="IPR036187">
    <property type="entry name" value="DNA_mismatch_repair_MutS_sf"/>
</dbReference>
<evidence type="ECO:0008006" key="10">
    <source>
        <dbReference type="Google" id="ProtNLM"/>
    </source>
</evidence>
<dbReference type="GO" id="GO:0006298">
    <property type="term" value="P:mismatch repair"/>
    <property type="evidence" value="ECO:0007669"/>
    <property type="project" value="InterPro"/>
</dbReference>
<evidence type="ECO:0000313" key="8">
    <source>
        <dbReference type="EnsemblMetazoa" id="NP_001153243"/>
    </source>
</evidence>
<dbReference type="InterPro" id="IPR036678">
    <property type="entry name" value="MutS_con_dom_sf"/>
</dbReference>
<dbReference type="PIRSF" id="PIRSF005813">
    <property type="entry name" value="MSH2"/>
    <property type="match status" value="1"/>
</dbReference>
<dbReference type="SMART" id="SM00533">
    <property type="entry name" value="MUTSd"/>
    <property type="match status" value="1"/>
</dbReference>
<feature type="domain" description="DNA mismatch repair proteins mutS family" evidence="7">
    <location>
        <begin position="527"/>
        <end position="717"/>
    </location>
</feature>
<dbReference type="PANTHER" id="PTHR11361">
    <property type="entry name" value="DNA MISMATCH REPAIR PROTEIN MUTS FAMILY MEMBER"/>
    <property type="match status" value="1"/>
</dbReference>
<dbReference type="GO" id="GO:0007131">
    <property type="term" value="P:reciprocal meiotic recombination"/>
    <property type="evidence" value="ECO:0007669"/>
    <property type="project" value="TreeGrafter"/>
</dbReference>
<name>A0A7M6ULI3_NASVI</name>
<evidence type="ECO:0000313" key="9">
    <source>
        <dbReference type="Proteomes" id="UP000002358"/>
    </source>
</evidence>
<keyword evidence="3" id="KW-0067">ATP-binding</keyword>
<dbReference type="KEGG" id="nvi:100294637"/>
<keyword evidence="4" id="KW-0238">DNA-binding</keyword>
<protein>
    <recommendedName>
        <fullName evidence="10">MSH4</fullName>
    </recommendedName>
</protein>
<dbReference type="PANTHER" id="PTHR11361:SF21">
    <property type="entry name" value="MUTS PROTEIN HOMOLOG 4"/>
    <property type="match status" value="1"/>
</dbReference>
<evidence type="ECO:0000259" key="6">
    <source>
        <dbReference type="SMART" id="SM00533"/>
    </source>
</evidence>
<dbReference type="InParanoid" id="A0A7M6ULI3"/>
<dbReference type="Pfam" id="PF00488">
    <property type="entry name" value="MutS_V"/>
    <property type="match status" value="1"/>
</dbReference>
<evidence type="ECO:0000256" key="1">
    <source>
        <dbReference type="ARBA" id="ARBA00006271"/>
    </source>
</evidence>
<dbReference type="CTD" id="4438"/>
<dbReference type="InterPro" id="IPR007696">
    <property type="entry name" value="DNA_mismatch_repair_MutS_core"/>
</dbReference>
<keyword evidence="9" id="KW-1185">Reference proteome</keyword>
<feature type="domain" description="DNA mismatch repair protein MutS core" evidence="6">
    <location>
        <begin position="183"/>
        <end position="511"/>
    </location>
</feature>
<dbReference type="Pfam" id="PF05188">
    <property type="entry name" value="MutS_II"/>
    <property type="match status" value="1"/>
</dbReference>
<evidence type="ECO:0000256" key="5">
    <source>
        <dbReference type="ARBA" id="ARBA00023254"/>
    </source>
</evidence>
<comment type="similarity">
    <text evidence="1">Belongs to the DNA mismatch repair MutS family.</text>
</comment>
<accession>A0A7M6ULI3</accession>
<dbReference type="RefSeq" id="NP_001153243.1">
    <property type="nucleotide sequence ID" value="NM_001159771.1"/>
</dbReference>
<dbReference type="GO" id="GO:0030983">
    <property type="term" value="F:mismatched DNA binding"/>
    <property type="evidence" value="ECO:0007669"/>
    <property type="project" value="InterPro"/>
</dbReference>
<dbReference type="InterPro" id="IPR011184">
    <property type="entry name" value="DNA_mismatch_repair_Msh2"/>
</dbReference>
<keyword evidence="5" id="KW-0469">Meiosis</keyword>
<dbReference type="GO" id="GO:0140664">
    <property type="term" value="F:ATP-dependent DNA damage sensor activity"/>
    <property type="evidence" value="ECO:0007669"/>
    <property type="project" value="InterPro"/>
</dbReference>
<sequence length="754" mass="85855">MISKPSFIVLALFQGKGKLKYEVGLAFIDLYYPHIMLYQISDDYVYSNTLAKINLLYPQEIIFPANMIKNFHKKVCLHQIIKSQFKNINITAVPAIHFSALVGWDLIQAYCTNNAYSIQQVLKKRFYALSAVSALIKYIVSIQNIIYAPNTVKIEFRNNYNFAVIHLEAVQSLEILCSLNKALPKFSLFDVMNKCVTPLGKKFLRANLLQPLYNIQKIEDRLMCVTELIADHTLLSKLQRILRKFKYVEYIINVCPGINDYEISQQAEKNLNYLLYLKHSLEILPELNIVLSLTSCSTLQTIKSKISKDSYACIQNLISELIHKDACCNHGFTSSNLQRCFAIKPKINDLLDIVRQAYCELIDTIIQYVHKLSNDYSLCFTLNCNNNLGYYMDLNTQHNSSLQKYDLPKDIILIKKQQYNLLLTTEQLLIYSNKCKEICEEIHIISNVLIVNLLGNLNVYITFLFELSTCISKLDFLASLALISSKSGFVCPRFSHKLCLIDSYHPIQLLTNSENCVYNNVIASVPYNFHIITGPNLSGKTLYLKQIILLSILAQIGCYVPAKNAEFRLSDRLLFHSCYYSNMGTNESSFEKEMRGLKLIIDSLTHNALIGLDEPCVSTNFQEGTSLAVSICVKILSTKAFGFCSTHHYYLTKISESFLNVTNLHFDCHPKISTSINLIYTHKLKIGASNVEYYGIAAARMSSLPKSLISGAEAIAKKISIKVPIKLNLTESKMLNKKYYTFIAKIYNLIKIIT</sequence>
<dbReference type="SUPFAM" id="SSF48334">
    <property type="entry name" value="DNA repair protein MutS, domain III"/>
    <property type="match status" value="1"/>
</dbReference>
<dbReference type="InterPro" id="IPR045076">
    <property type="entry name" value="MutS"/>
</dbReference>
<evidence type="ECO:0000256" key="4">
    <source>
        <dbReference type="ARBA" id="ARBA00023125"/>
    </source>
</evidence>
<evidence type="ECO:0000256" key="3">
    <source>
        <dbReference type="ARBA" id="ARBA00022840"/>
    </source>
</evidence>
<evidence type="ECO:0000256" key="2">
    <source>
        <dbReference type="ARBA" id="ARBA00022741"/>
    </source>
</evidence>
<dbReference type="AlphaFoldDB" id="A0A7M6ULI3"/>
<dbReference type="InterPro" id="IPR027417">
    <property type="entry name" value="P-loop_NTPase"/>
</dbReference>
<reference evidence="8" key="1">
    <citation type="submission" date="2021-01" db="UniProtKB">
        <authorList>
            <consortium name="EnsemblMetazoa"/>
        </authorList>
    </citation>
    <scope>IDENTIFICATION</scope>
</reference>
<dbReference type="SUPFAM" id="SSF52540">
    <property type="entry name" value="P-loop containing nucleoside triphosphate hydrolases"/>
    <property type="match status" value="1"/>
</dbReference>
<dbReference type="EnsemblMetazoa" id="NM_001159771">
    <property type="protein sequence ID" value="NP_001153243"/>
    <property type="gene ID" value="GeneID_100294637"/>
</dbReference>
<dbReference type="OrthoDB" id="10252754at2759"/>
<evidence type="ECO:0000259" key="7">
    <source>
        <dbReference type="SMART" id="SM00534"/>
    </source>
</evidence>
<dbReference type="Gene3D" id="3.30.420.110">
    <property type="entry name" value="MutS, connector domain"/>
    <property type="match status" value="1"/>
</dbReference>
<organism evidence="8 9">
    <name type="scientific">Nasonia vitripennis</name>
    <name type="common">Parasitic wasp</name>
    <dbReference type="NCBI Taxonomy" id="7425"/>
    <lineage>
        <taxon>Eukaryota</taxon>
        <taxon>Metazoa</taxon>
        <taxon>Ecdysozoa</taxon>
        <taxon>Arthropoda</taxon>
        <taxon>Hexapoda</taxon>
        <taxon>Insecta</taxon>
        <taxon>Pterygota</taxon>
        <taxon>Neoptera</taxon>
        <taxon>Endopterygota</taxon>
        <taxon>Hymenoptera</taxon>
        <taxon>Apocrita</taxon>
        <taxon>Proctotrupomorpha</taxon>
        <taxon>Chalcidoidea</taxon>
        <taxon>Pteromalidae</taxon>
        <taxon>Pteromalinae</taxon>
        <taxon>Nasonia</taxon>
    </lineage>
</organism>
<dbReference type="InterPro" id="IPR007860">
    <property type="entry name" value="DNA_mmatch_repair_MutS_con_dom"/>
</dbReference>
<dbReference type="Gene3D" id="1.10.1420.10">
    <property type="match status" value="2"/>
</dbReference>
<dbReference type="GO" id="GO:0005634">
    <property type="term" value="C:nucleus"/>
    <property type="evidence" value="ECO:0007669"/>
    <property type="project" value="TreeGrafter"/>
</dbReference>
<dbReference type="Pfam" id="PF05192">
    <property type="entry name" value="MutS_III"/>
    <property type="match status" value="1"/>
</dbReference>
<dbReference type="InterPro" id="IPR000432">
    <property type="entry name" value="DNA_mismatch_repair_MutS_C"/>
</dbReference>
<proteinExistence type="inferred from homology"/>
<dbReference type="Gene3D" id="3.40.50.300">
    <property type="entry name" value="P-loop containing nucleotide triphosphate hydrolases"/>
    <property type="match status" value="1"/>
</dbReference>
<keyword evidence="2" id="KW-0547">Nucleotide-binding</keyword>
<dbReference type="SMART" id="SM00534">
    <property type="entry name" value="MUTSac"/>
    <property type="match status" value="1"/>
</dbReference>